<keyword evidence="2" id="KW-0472">Membrane</keyword>
<name>A0A1Y2E5V8_9FUNG</name>
<dbReference type="OrthoDB" id="10380795at2759"/>
<keyword evidence="4" id="KW-1185">Reference proteome</keyword>
<evidence type="ECO:0000256" key="1">
    <source>
        <dbReference type="SAM" id="Coils"/>
    </source>
</evidence>
<keyword evidence="1" id="KW-0175">Coiled coil</keyword>
<dbReference type="AlphaFoldDB" id="A0A1Y2E5V8"/>
<evidence type="ECO:0000313" key="3">
    <source>
        <dbReference type="EMBL" id="ORY66837.1"/>
    </source>
</evidence>
<comment type="caution">
    <text evidence="3">The sequence shown here is derived from an EMBL/GenBank/DDBJ whole genome shotgun (WGS) entry which is preliminary data.</text>
</comment>
<keyword evidence="2" id="KW-1133">Transmembrane helix</keyword>
<feature type="transmembrane region" description="Helical" evidence="2">
    <location>
        <begin position="287"/>
        <end position="308"/>
    </location>
</feature>
<dbReference type="Proteomes" id="UP000193920">
    <property type="component" value="Unassembled WGS sequence"/>
</dbReference>
<keyword evidence="2" id="KW-0812">Transmembrane</keyword>
<protein>
    <submittedName>
        <fullName evidence="3">Uncharacterized protein</fullName>
    </submittedName>
</protein>
<organism evidence="3 4">
    <name type="scientific">Neocallimastix californiae</name>
    <dbReference type="NCBI Taxonomy" id="1754190"/>
    <lineage>
        <taxon>Eukaryota</taxon>
        <taxon>Fungi</taxon>
        <taxon>Fungi incertae sedis</taxon>
        <taxon>Chytridiomycota</taxon>
        <taxon>Chytridiomycota incertae sedis</taxon>
        <taxon>Neocallimastigomycetes</taxon>
        <taxon>Neocallimastigales</taxon>
        <taxon>Neocallimastigaceae</taxon>
        <taxon>Neocallimastix</taxon>
    </lineage>
</organism>
<proteinExistence type="predicted"/>
<sequence length="354" mass="42047">MKKINKFKFCMVQLFRDVPEECIDRIIRFHDKQAQNYFTKHGNIIKNTSEDEEKMKYKKTYVKNKSKLDLYYFVFMVIVSGFFMILPLLSVFIFRYHSLGEVELIFVSTKRTYYAQAIQTWVYELFYMDSNSYRMGEPSAFILEALDILEDLEKSINKGTYGGRPINKYEILNPLTQNKGCIRGSTKEYECEERVYDEDFNEQIANSPLNVIMSEYILQTRDFIESFENNYKALRHTRNDAKERLDKILSDKYIIFLNKIIKEINGHVDKMNEILVNDIFSFIDTSLALMDVLHIISMIFIPLIYCFYFKKYAKEKLREMETLTIIFSNVPRSVCEKSTKIKLFIRHGTLESAF</sequence>
<feature type="coiled-coil region" evidence="1">
    <location>
        <begin position="224"/>
        <end position="251"/>
    </location>
</feature>
<feature type="transmembrane region" description="Helical" evidence="2">
    <location>
        <begin position="70"/>
        <end position="94"/>
    </location>
</feature>
<evidence type="ECO:0000313" key="4">
    <source>
        <dbReference type="Proteomes" id="UP000193920"/>
    </source>
</evidence>
<dbReference type="EMBL" id="MCOG01000049">
    <property type="protein sequence ID" value="ORY66837.1"/>
    <property type="molecule type" value="Genomic_DNA"/>
</dbReference>
<accession>A0A1Y2E5V8</accession>
<gene>
    <name evidence="3" type="ORF">LY90DRAFT_667783</name>
</gene>
<reference evidence="3 4" key="1">
    <citation type="submission" date="2016-08" db="EMBL/GenBank/DDBJ databases">
        <title>A Parts List for Fungal Cellulosomes Revealed by Comparative Genomics.</title>
        <authorList>
            <consortium name="DOE Joint Genome Institute"/>
            <person name="Haitjema C.H."/>
            <person name="Gilmore S.P."/>
            <person name="Henske J.K."/>
            <person name="Solomon K.V."/>
            <person name="De Groot R."/>
            <person name="Kuo A."/>
            <person name="Mondo S.J."/>
            <person name="Salamov A.A."/>
            <person name="Labutti K."/>
            <person name="Zhao Z."/>
            <person name="Chiniquy J."/>
            <person name="Barry K."/>
            <person name="Brewer H.M."/>
            <person name="Purvine S.O."/>
            <person name="Wright A.T."/>
            <person name="Boxma B."/>
            <person name="Van Alen T."/>
            <person name="Hackstein J.H."/>
            <person name="Baker S.E."/>
            <person name="Grigoriev I.V."/>
            <person name="O'Malley M.A."/>
        </authorList>
    </citation>
    <scope>NUCLEOTIDE SEQUENCE [LARGE SCALE GENOMIC DNA]</scope>
    <source>
        <strain evidence="3 4">G1</strain>
    </source>
</reference>
<evidence type="ECO:0000256" key="2">
    <source>
        <dbReference type="SAM" id="Phobius"/>
    </source>
</evidence>